<evidence type="ECO:0000256" key="3">
    <source>
        <dbReference type="SAM" id="Phobius"/>
    </source>
</evidence>
<accession>A0A2N6T1Z6</accession>
<dbReference type="Pfam" id="PF08044">
    <property type="entry name" value="DUF1707"/>
    <property type="match status" value="1"/>
</dbReference>
<keyword evidence="3" id="KW-0472">Membrane</keyword>
<protein>
    <recommendedName>
        <fullName evidence="4">DUF1707 domain-containing protein</fullName>
    </recommendedName>
</protein>
<gene>
    <name evidence="5" type="ORF">CJ204_00465</name>
</gene>
<evidence type="ECO:0000256" key="1">
    <source>
        <dbReference type="SAM" id="Coils"/>
    </source>
</evidence>
<organism evidence="5 6">
    <name type="scientific">Corynebacterium xerosis</name>
    <dbReference type="NCBI Taxonomy" id="1725"/>
    <lineage>
        <taxon>Bacteria</taxon>
        <taxon>Bacillati</taxon>
        <taxon>Actinomycetota</taxon>
        <taxon>Actinomycetes</taxon>
        <taxon>Mycobacteriales</taxon>
        <taxon>Corynebacteriaceae</taxon>
        <taxon>Corynebacterium</taxon>
    </lineage>
</organism>
<dbReference type="Proteomes" id="UP000235363">
    <property type="component" value="Unassembled WGS sequence"/>
</dbReference>
<dbReference type="InterPro" id="IPR012551">
    <property type="entry name" value="DUF1707_SHOCT-like"/>
</dbReference>
<feature type="compositionally biased region" description="Gly residues" evidence="2">
    <location>
        <begin position="269"/>
        <end position="280"/>
    </location>
</feature>
<evidence type="ECO:0000313" key="6">
    <source>
        <dbReference type="Proteomes" id="UP000235363"/>
    </source>
</evidence>
<feature type="region of interest" description="Disordered" evidence="2">
    <location>
        <begin position="245"/>
        <end position="288"/>
    </location>
</feature>
<evidence type="ECO:0000256" key="2">
    <source>
        <dbReference type="SAM" id="MobiDB-lite"/>
    </source>
</evidence>
<comment type="caution">
    <text evidence="5">The sequence shown here is derived from an EMBL/GenBank/DDBJ whole genome shotgun (WGS) entry which is preliminary data.</text>
</comment>
<evidence type="ECO:0000259" key="4">
    <source>
        <dbReference type="Pfam" id="PF08044"/>
    </source>
</evidence>
<feature type="transmembrane region" description="Helical" evidence="3">
    <location>
        <begin position="125"/>
        <end position="143"/>
    </location>
</feature>
<dbReference type="EMBL" id="PNHF01000001">
    <property type="protein sequence ID" value="PMC63340.1"/>
    <property type="molecule type" value="Genomic_DNA"/>
</dbReference>
<feature type="coiled-coil region" evidence="1">
    <location>
        <begin position="172"/>
        <end position="209"/>
    </location>
</feature>
<feature type="transmembrane region" description="Helical" evidence="3">
    <location>
        <begin position="100"/>
        <end position="119"/>
    </location>
</feature>
<dbReference type="AlphaFoldDB" id="A0A2N6T1Z6"/>
<keyword evidence="1" id="KW-0175">Coiled coil</keyword>
<keyword evidence="3" id="KW-0812">Transmembrane</keyword>
<keyword evidence="3" id="KW-1133">Transmembrane helix</keyword>
<dbReference type="RefSeq" id="WP_102211705.1">
    <property type="nucleotide sequence ID" value="NZ_PNHF01000001.1"/>
</dbReference>
<name>A0A2N6T1Z6_9CORY</name>
<reference evidence="5 6" key="1">
    <citation type="submission" date="2017-09" db="EMBL/GenBank/DDBJ databases">
        <title>Bacterial strain isolated from the female urinary microbiota.</title>
        <authorList>
            <person name="Thomas-White K."/>
            <person name="Kumar N."/>
            <person name="Forster S."/>
            <person name="Putonti C."/>
            <person name="Lawley T."/>
            <person name="Wolfe A.J."/>
        </authorList>
    </citation>
    <scope>NUCLEOTIDE SEQUENCE [LARGE SCALE GENOMIC DNA]</scope>
    <source>
        <strain evidence="5 6">UMB0908</strain>
    </source>
</reference>
<sequence length="288" mass="30763">MTVSHGNPSGDDANYRISDAEREAAMASLGRAFSEGRLTIDEYDDRVQQVACAQTGTELLPLFDDLPASRKGGLPGQAPAKLYAGEEIDAAYQHGKKTRLGLLGLTTVGAAAGTIVWSAMIASPLPAVLLLLIPTVWLMLYVMKVGPDAWHVPSPQSVERQRLRELRSSEKLRAAERKAAEQERAAKQKILEEERLAELRLERKAQTEQLTSRAIGLMNTAFDPETMSHFGEIGKNGLKGTAGLFNRGEGCGPGATGPKHAKGASDGNGNDGDGNDGGVSEGNPYGRR</sequence>
<proteinExistence type="predicted"/>
<feature type="domain" description="DUF1707" evidence="4">
    <location>
        <begin position="16"/>
        <end position="67"/>
    </location>
</feature>
<evidence type="ECO:0000313" key="5">
    <source>
        <dbReference type="EMBL" id="PMC63340.1"/>
    </source>
</evidence>